<dbReference type="SUPFAM" id="SSF55729">
    <property type="entry name" value="Acyl-CoA N-acyltransferases (Nat)"/>
    <property type="match status" value="1"/>
</dbReference>
<dbReference type="InterPro" id="IPR000182">
    <property type="entry name" value="GNAT_dom"/>
</dbReference>
<evidence type="ECO:0000259" key="1">
    <source>
        <dbReference type="PROSITE" id="PS51186"/>
    </source>
</evidence>
<evidence type="ECO:0000313" key="3">
    <source>
        <dbReference type="Proteomes" id="UP001595892"/>
    </source>
</evidence>
<dbReference type="PANTHER" id="PTHR43138">
    <property type="entry name" value="ACETYLTRANSFERASE, GNAT FAMILY"/>
    <property type="match status" value="1"/>
</dbReference>
<evidence type="ECO:0000313" key="2">
    <source>
        <dbReference type="EMBL" id="MFC4729570.1"/>
    </source>
</evidence>
<keyword evidence="3" id="KW-1185">Reference proteome</keyword>
<dbReference type="Pfam" id="PF00583">
    <property type="entry name" value="Acetyltransf_1"/>
    <property type="match status" value="1"/>
</dbReference>
<reference evidence="3" key="1">
    <citation type="journal article" date="2019" name="Int. J. Syst. Evol. Microbiol.">
        <title>The Global Catalogue of Microorganisms (GCM) 10K type strain sequencing project: providing services to taxonomists for standard genome sequencing and annotation.</title>
        <authorList>
            <consortium name="The Broad Institute Genomics Platform"/>
            <consortium name="The Broad Institute Genome Sequencing Center for Infectious Disease"/>
            <person name="Wu L."/>
            <person name="Ma J."/>
        </authorList>
    </citation>
    <scope>NUCLEOTIDE SEQUENCE [LARGE SCALE GENOMIC DNA]</scope>
    <source>
        <strain evidence="3">CGMCC 1.13574</strain>
    </source>
</reference>
<feature type="domain" description="N-acetyltransferase" evidence="1">
    <location>
        <begin position="13"/>
        <end position="173"/>
    </location>
</feature>
<name>A0ABV9NQL6_9GAMM</name>
<dbReference type="EMBL" id="JBHSGG010000047">
    <property type="protein sequence ID" value="MFC4729570.1"/>
    <property type="molecule type" value="Genomic_DNA"/>
</dbReference>
<dbReference type="PANTHER" id="PTHR43138:SF1">
    <property type="entry name" value="N-ACETYLTRANSFERASE ACA1"/>
    <property type="match status" value="1"/>
</dbReference>
<protein>
    <submittedName>
        <fullName evidence="2">GNAT family N-acetyltransferase</fullName>
        <ecNumber evidence="2">2.3.-.-</ecNumber>
    </submittedName>
</protein>
<keyword evidence="2" id="KW-0012">Acyltransferase</keyword>
<dbReference type="GO" id="GO:0016746">
    <property type="term" value="F:acyltransferase activity"/>
    <property type="evidence" value="ECO:0007669"/>
    <property type="project" value="UniProtKB-KW"/>
</dbReference>
<accession>A0ABV9NQL6</accession>
<comment type="caution">
    <text evidence="2">The sequence shown here is derived from an EMBL/GenBank/DDBJ whole genome shotgun (WGS) entry which is preliminary data.</text>
</comment>
<organism evidence="2 3">
    <name type="scientific">Coralloluteibacterium thermophilum</name>
    <dbReference type="NCBI Taxonomy" id="2707049"/>
    <lineage>
        <taxon>Bacteria</taxon>
        <taxon>Pseudomonadati</taxon>
        <taxon>Pseudomonadota</taxon>
        <taxon>Gammaproteobacteria</taxon>
        <taxon>Lysobacterales</taxon>
        <taxon>Lysobacteraceae</taxon>
        <taxon>Coralloluteibacterium</taxon>
    </lineage>
</organism>
<dbReference type="Gene3D" id="3.40.630.30">
    <property type="match status" value="1"/>
</dbReference>
<dbReference type="PROSITE" id="PS51186">
    <property type="entry name" value="GNAT"/>
    <property type="match status" value="1"/>
</dbReference>
<keyword evidence="2" id="KW-0808">Transferase</keyword>
<dbReference type="RefSeq" id="WP_377005595.1">
    <property type="nucleotide sequence ID" value="NZ_JBHSGG010000047.1"/>
</dbReference>
<dbReference type="InterPro" id="IPR052742">
    <property type="entry name" value="Mito_N-acetyltransferase"/>
</dbReference>
<gene>
    <name evidence="2" type="ORF">ACFO3Q_15475</name>
</gene>
<proteinExistence type="predicted"/>
<dbReference type="Proteomes" id="UP001595892">
    <property type="component" value="Unassembled WGS sequence"/>
</dbReference>
<dbReference type="CDD" id="cd04301">
    <property type="entry name" value="NAT_SF"/>
    <property type="match status" value="1"/>
</dbReference>
<dbReference type="EC" id="2.3.-.-" evidence="2"/>
<dbReference type="InterPro" id="IPR016181">
    <property type="entry name" value="Acyl_CoA_acyltransferase"/>
</dbReference>
<sequence>MSAATPAAMNARPAVVALQAQDFHRVWPLVRSVLAGGDTYAWRPDTTEAEARALLTTPPVRLFAAEDADGSVLGCYFLKPNQPGLGDHVANAGYMVAPDARGRGIASLLCAHSLDTARAAGFRAMQFNFVVATNTVAIRLWEKHGFAVVGRIPDAFRHARLGPTDVLVMHRRL</sequence>